<keyword evidence="2" id="KW-1185">Reference proteome</keyword>
<accession>A0A1H8WDU1</accession>
<dbReference type="Proteomes" id="UP000198847">
    <property type="component" value="Unassembled WGS sequence"/>
</dbReference>
<dbReference type="AlphaFoldDB" id="A0A1H8WDU1"/>
<protein>
    <submittedName>
        <fullName evidence="1">Uncharacterized protein</fullName>
    </submittedName>
</protein>
<sequence>MHRPLVRKRVSIVDDKLYQFVCIKCKRELAWVLSASSVYCPDCRRWTGFQDIKNPKFEEIAKPELRDDEIHEQMAMF</sequence>
<gene>
    <name evidence="1" type="ORF">SAMN04490178_11545</name>
</gene>
<reference evidence="1 2" key="1">
    <citation type="submission" date="2016-10" db="EMBL/GenBank/DDBJ databases">
        <authorList>
            <person name="de Groot N.N."/>
        </authorList>
    </citation>
    <scope>NUCLEOTIDE SEQUENCE [LARGE SCALE GENOMIC DNA]</scope>
    <source>
        <strain evidence="1 2">DSM 13305</strain>
    </source>
</reference>
<evidence type="ECO:0000313" key="1">
    <source>
        <dbReference type="EMBL" id="SEP25308.1"/>
    </source>
</evidence>
<evidence type="ECO:0000313" key="2">
    <source>
        <dbReference type="Proteomes" id="UP000198847"/>
    </source>
</evidence>
<dbReference type="EMBL" id="FODY01000015">
    <property type="protein sequence ID" value="SEP25308.1"/>
    <property type="molecule type" value="Genomic_DNA"/>
</dbReference>
<proteinExistence type="predicted"/>
<organism evidence="1 2">
    <name type="scientific">Propionispora vibrioides</name>
    <dbReference type="NCBI Taxonomy" id="112903"/>
    <lineage>
        <taxon>Bacteria</taxon>
        <taxon>Bacillati</taxon>
        <taxon>Bacillota</taxon>
        <taxon>Negativicutes</taxon>
        <taxon>Selenomonadales</taxon>
        <taxon>Sporomusaceae</taxon>
        <taxon>Propionispora</taxon>
    </lineage>
</organism>
<dbReference type="STRING" id="112903.SAMN04490178_11545"/>
<name>A0A1H8WDU1_9FIRM</name>